<organism evidence="1 2">
    <name type="scientific">Pleurodeles waltl</name>
    <name type="common">Iberian ribbed newt</name>
    <dbReference type="NCBI Taxonomy" id="8319"/>
    <lineage>
        <taxon>Eukaryota</taxon>
        <taxon>Metazoa</taxon>
        <taxon>Chordata</taxon>
        <taxon>Craniata</taxon>
        <taxon>Vertebrata</taxon>
        <taxon>Euteleostomi</taxon>
        <taxon>Amphibia</taxon>
        <taxon>Batrachia</taxon>
        <taxon>Caudata</taxon>
        <taxon>Salamandroidea</taxon>
        <taxon>Salamandridae</taxon>
        <taxon>Pleurodelinae</taxon>
        <taxon>Pleurodeles</taxon>
    </lineage>
</organism>
<dbReference type="EMBL" id="JANPWB010000010">
    <property type="protein sequence ID" value="KAJ1140256.1"/>
    <property type="molecule type" value="Genomic_DNA"/>
</dbReference>
<proteinExistence type="predicted"/>
<sequence>MEAVKAFHEVKVAVLHDATMVYFDPKCQTELIIYTSLVSLGALLMLMKNSGEWVSIAYAVKHSQPSRPGTLSLKGRCWPSGGQYSFIVVYRPGMNNAADYLSCHPLTQDPQEEGEDEVATEGFVNMVTEMACPRGLSVMEIVEATKENTCLKRVNEALRGCQWKNILDRLRGLIEVEHEARKQHWQYCDELSESE</sequence>
<comment type="caution">
    <text evidence="1">The sequence shown here is derived from an EMBL/GenBank/DDBJ whole genome shotgun (WGS) entry which is preliminary data.</text>
</comment>
<keyword evidence="2" id="KW-1185">Reference proteome</keyword>
<dbReference type="AlphaFoldDB" id="A0AAV7QI78"/>
<evidence type="ECO:0000313" key="1">
    <source>
        <dbReference type="EMBL" id="KAJ1140256.1"/>
    </source>
</evidence>
<evidence type="ECO:0000313" key="2">
    <source>
        <dbReference type="Proteomes" id="UP001066276"/>
    </source>
</evidence>
<dbReference type="Proteomes" id="UP001066276">
    <property type="component" value="Chromosome 6"/>
</dbReference>
<gene>
    <name evidence="1" type="ORF">NDU88_006613</name>
</gene>
<accession>A0AAV7QI78</accession>
<reference evidence="1" key="1">
    <citation type="journal article" date="2022" name="bioRxiv">
        <title>Sequencing and chromosome-scale assembly of the giantPleurodeles waltlgenome.</title>
        <authorList>
            <person name="Brown T."/>
            <person name="Elewa A."/>
            <person name="Iarovenko S."/>
            <person name="Subramanian E."/>
            <person name="Araus A.J."/>
            <person name="Petzold A."/>
            <person name="Susuki M."/>
            <person name="Suzuki K.-i.T."/>
            <person name="Hayashi T."/>
            <person name="Toyoda A."/>
            <person name="Oliveira C."/>
            <person name="Osipova E."/>
            <person name="Leigh N.D."/>
            <person name="Simon A."/>
            <person name="Yun M.H."/>
        </authorList>
    </citation>
    <scope>NUCLEOTIDE SEQUENCE</scope>
    <source>
        <strain evidence="1">20211129_DDA</strain>
        <tissue evidence="1">Liver</tissue>
    </source>
</reference>
<protein>
    <submittedName>
        <fullName evidence="1">Uncharacterized protein</fullName>
    </submittedName>
</protein>
<name>A0AAV7QI78_PLEWA</name>